<keyword evidence="2" id="KW-1185">Reference proteome</keyword>
<evidence type="ECO:0000313" key="1">
    <source>
        <dbReference type="EMBL" id="ETN77024.1"/>
    </source>
</evidence>
<dbReference type="EMBL" id="KI660199">
    <property type="protein sequence ID" value="ETN77024.1"/>
    <property type="molecule type" value="Genomic_DNA"/>
</dbReference>
<sequence>MIPSAVIPERCMKHCIFPLNDVGSSLLLSFMHDKENSIVMRRDRHRHYAITYDSCDQPLDNQNFTILLCTTNHISIICCFYWIIPDHVYFPQLQYTSKTHDNEQKNYHNNPNDHKIH</sequence>
<proteinExistence type="predicted"/>
<dbReference type="Proteomes" id="UP000053676">
    <property type="component" value="Unassembled WGS sequence"/>
</dbReference>
<gene>
    <name evidence="1" type="ORF">NECAME_11345</name>
</gene>
<accession>W2T5X5</accession>
<evidence type="ECO:0000313" key="2">
    <source>
        <dbReference type="Proteomes" id="UP000053676"/>
    </source>
</evidence>
<organism evidence="1 2">
    <name type="scientific">Necator americanus</name>
    <name type="common">Human hookworm</name>
    <dbReference type="NCBI Taxonomy" id="51031"/>
    <lineage>
        <taxon>Eukaryota</taxon>
        <taxon>Metazoa</taxon>
        <taxon>Ecdysozoa</taxon>
        <taxon>Nematoda</taxon>
        <taxon>Chromadorea</taxon>
        <taxon>Rhabditida</taxon>
        <taxon>Rhabditina</taxon>
        <taxon>Rhabditomorpha</taxon>
        <taxon>Strongyloidea</taxon>
        <taxon>Ancylostomatidae</taxon>
        <taxon>Bunostominae</taxon>
        <taxon>Necator</taxon>
    </lineage>
</organism>
<reference evidence="2" key="1">
    <citation type="journal article" date="2014" name="Nat. Genet.">
        <title>Genome of the human hookworm Necator americanus.</title>
        <authorList>
            <person name="Tang Y.T."/>
            <person name="Gao X."/>
            <person name="Rosa B.A."/>
            <person name="Abubucker S."/>
            <person name="Hallsworth-Pepin K."/>
            <person name="Martin J."/>
            <person name="Tyagi R."/>
            <person name="Heizer E."/>
            <person name="Zhang X."/>
            <person name="Bhonagiri-Palsikar V."/>
            <person name="Minx P."/>
            <person name="Warren W.C."/>
            <person name="Wang Q."/>
            <person name="Zhan B."/>
            <person name="Hotez P.J."/>
            <person name="Sternberg P.W."/>
            <person name="Dougall A."/>
            <person name="Gaze S.T."/>
            <person name="Mulvenna J."/>
            <person name="Sotillo J."/>
            <person name="Ranganathan S."/>
            <person name="Rabelo E.M."/>
            <person name="Wilson R.K."/>
            <person name="Felgner P.L."/>
            <person name="Bethony J."/>
            <person name="Hawdon J.M."/>
            <person name="Gasser R.B."/>
            <person name="Loukas A."/>
            <person name="Mitreva M."/>
        </authorList>
    </citation>
    <scope>NUCLEOTIDE SEQUENCE [LARGE SCALE GENOMIC DNA]</scope>
</reference>
<dbReference type="AlphaFoldDB" id="W2T5X5"/>
<protein>
    <submittedName>
        <fullName evidence="1">Uncharacterized protein</fullName>
    </submittedName>
</protein>
<dbReference type="KEGG" id="nai:NECAME_11345"/>
<name>W2T5X5_NECAM</name>